<dbReference type="EMBL" id="MNYI01000164">
    <property type="protein sequence ID" value="OIP39000.1"/>
    <property type="molecule type" value="Genomic_DNA"/>
</dbReference>
<protein>
    <submittedName>
        <fullName evidence="2">HAD family hydrolase</fullName>
    </submittedName>
</protein>
<evidence type="ECO:0000313" key="3">
    <source>
        <dbReference type="Proteomes" id="UP000183085"/>
    </source>
</evidence>
<reference evidence="2 3" key="1">
    <citation type="journal article" date="2016" name="Environ. Microbiol.">
        <title>Genomic resolution of a cold subsurface aquifer community provides metabolic insights for novel microbes adapted to high CO concentrations.</title>
        <authorList>
            <person name="Probst A.J."/>
            <person name="Castelle C.J."/>
            <person name="Singh A."/>
            <person name="Brown C.T."/>
            <person name="Anantharaman K."/>
            <person name="Sharon I."/>
            <person name="Hug L.A."/>
            <person name="Burstein D."/>
            <person name="Emerson J.B."/>
            <person name="Thomas B.C."/>
            <person name="Banfield J.F."/>
        </authorList>
    </citation>
    <scope>NUCLEOTIDE SEQUENCE [LARGE SCALE GENOMIC DNA]</scope>
    <source>
        <strain evidence="2">CG2_30_40_21</strain>
    </source>
</reference>
<dbReference type="Proteomes" id="UP000183085">
    <property type="component" value="Unassembled WGS sequence"/>
</dbReference>
<feature type="domain" description="HD" evidence="1">
    <location>
        <begin position="193"/>
        <end position="370"/>
    </location>
</feature>
<dbReference type="Gene3D" id="1.10.3210.10">
    <property type="entry name" value="Hypothetical protein af1432"/>
    <property type="match status" value="2"/>
</dbReference>
<dbReference type="InterPro" id="IPR006674">
    <property type="entry name" value="HD_domain"/>
</dbReference>
<dbReference type="STRING" id="1817895.AUJ95_06055"/>
<dbReference type="AlphaFoldDB" id="A0A1J5E8K7"/>
<evidence type="ECO:0000259" key="1">
    <source>
        <dbReference type="Pfam" id="PF13023"/>
    </source>
</evidence>
<name>A0A1J5E8K7_9BACT</name>
<dbReference type="SUPFAM" id="SSF109604">
    <property type="entry name" value="HD-domain/PDEase-like"/>
    <property type="match status" value="2"/>
</dbReference>
<sequence length="393" mass="46156">MIREAILRTFYDAASIQRWNDHIRRVELTELDKQAHKMSIAFIVGKFEETIKNTPVNWRLIIEGGIFEFLQRVIITDIKPAVFHRIISEKGKEINRWVLDQLKDSTQEIKGNFAKRFEQYLFDEEYAAIEKKILKASHYLATSWEFGIIDNLNPRSEETKRSIEQEIEKHDDLIGVQKLRYGTKLYDFIDICGCLRFQQRWAQTQRVPKTSVLGHMLIVAMFSYLCSVEVNACDKRLYNNYFTALFHDLPEALTRDIVSPVKKSIKGLEEIISIYEKELLDEKIFPLLPPSWRPEMRYFILDPFKDRILQDELIHYVSSEEINNSFNQDEYSPVDGEILKACDRLAAYIEAALSIEHGVVSRHLKEGKESIYREWKDKSIAGIHFGQIFDCFK</sequence>
<dbReference type="Pfam" id="PF13023">
    <property type="entry name" value="HD_3"/>
    <property type="match status" value="1"/>
</dbReference>
<proteinExistence type="predicted"/>
<gene>
    <name evidence="2" type="ORF">AUJ95_06055</name>
</gene>
<organism evidence="2 3">
    <name type="scientific">Candidatus Desantisbacteria bacterium CG2_30_40_21</name>
    <dbReference type="NCBI Taxonomy" id="1817895"/>
    <lineage>
        <taxon>Bacteria</taxon>
        <taxon>Candidatus Desantisiibacteriota</taxon>
    </lineage>
</organism>
<evidence type="ECO:0000313" key="2">
    <source>
        <dbReference type="EMBL" id="OIP39000.1"/>
    </source>
</evidence>
<accession>A0A1J5E8K7</accession>
<keyword evidence="2" id="KW-0378">Hydrolase</keyword>
<dbReference type="GO" id="GO:0016787">
    <property type="term" value="F:hydrolase activity"/>
    <property type="evidence" value="ECO:0007669"/>
    <property type="project" value="UniProtKB-KW"/>
</dbReference>
<comment type="caution">
    <text evidence="2">The sequence shown here is derived from an EMBL/GenBank/DDBJ whole genome shotgun (WGS) entry which is preliminary data.</text>
</comment>